<keyword evidence="3" id="KW-0221">Differentiation</keyword>
<dbReference type="InterPro" id="IPR000210">
    <property type="entry name" value="BTB/POZ_dom"/>
</dbReference>
<dbReference type="InterPro" id="IPR011333">
    <property type="entry name" value="SKP1/BTB/POZ_sf"/>
</dbReference>
<keyword evidence="6" id="KW-0804">Transcription</keyword>
<evidence type="ECO:0000256" key="9">
    <source>
        <dbReference type="SAM" id="MobiDB-lite"/>
    </source>
</evidence>
<evidence type="ECO:0000256" key="8">
    <source>
        <dbReference type="ARBA" id="ARBA00037382"/>
    </source>
</evidence>
<dbReference type="Proteomes" id="UP001652626">
    <property type="component" value="Chromosome 7"/>
</dbReference>
<evidence type="ECO:0000256" key="1">
    <source>
        <dbReference type="ARBA" id="ARBA00004123"/>
    </source>
</evidence>
<evidence type="ECO:0000313" key="11">
    <source>
        <dbReference type="Proteomes" id="UP001652626"/>
    </source>
</evidence>
<comment type="subcellular location">
    <subcellularLocation>
        <location evidence="1">Nucleus</location>
    </subcellularLocation>
</comment>
<dbReference type="GO" id="GO:0016199">
    <property type="term" value="P:axon midline choice point recognition"/>
    <property type="evidence" value="ECO:0007669"/>
    <property type="project" value="UniProtKB-ARBA"/>
</dbReference>
<dbReference type="GO" id="GO:0035167">
    <property type="term" value="P:larval lymph gland hemopoiesis"/>
    <property type="evidence" value="ECO:0007669"/>
    <property type="project" value="UniProtKB-ARBA"/>
</dbReference>
<dbReference type="PROSITE" id="PS50097">
    <property type="entry name" value="BTB"/>
    <property type="match status" value="1"/>
</dbReference>
<dbReference type="GO" id="GO:0007526">
    <property type="term" value="P:larval somatic muscle development"/>
    <property type="evidence" value="ECO:0007669"/>
    <property type="project" value="UniProtKB-ARBA"/>
</dbReference>
<dbReference type="GO" id="GO:0006357">
    <property type="term" value="P:regulation of transcription by RNA polymerase II"/>
    <property type="evidence" value="ECO:0007669"/>
    <property type="project" value="TreeGrafter"/>
</dbReference>
<evidence type="ECO:0000256" key="2">
    <source>
        <dbReference type="ARBA" id="ARBA00022473"/>
    </source>
</evidence>
<keyword evidence="7" id="KW-0539">Nucleus</keyword>
<dbReference type="PANTHER" id="PTHR23110:SF111">
    <property type="entry name" value="LONGITUDINALS LACKING PROTEIN, ISOFORMS F_I_K_T"/>
    <property type="match status" value="1"/>
</dbReference>
<evidence type="ECO:0000313" key="12">
    <source>
        <dbReference type="RefSeq" id="XP_026492821.2"/>
    </source>
</evidence>
<gene>
    <name evidence="12" type="primary">LOC113398333</name>
</gene>
<organism evidence="11 12">
    <name type="scientific">Vanessa tameamea</name>
    <name type="common">Kamehameha butterfly</name>
    <dbReference type="NCBI Taxonomy" id="334116"/>
    <lineage>
        <taxon>Eukaryota</taxon>
        <taxon>Metazoa</taxon>
        <taxon>Ecdysozoa</taxon>
        <taxon>Arthropoda</taxon>
        <taxon>Hexapoda</taxon>
        <taxon>Insecta</taxon>
        <taxon>Pterygota</taxon>
        <taxon>Neoptera</taxon>
        <taxon>Endopterygota</taxon>
        <taxon>Lepidoptera</taxon>
        <taxon>Glossata</taxon>
        <taxon>Ditrysia</taxon>
        <taxon>Papilionoidea</taxon>
        <taxon>Nymphalidae</taxon>
        <taxon>Nymphalinae</taxon>
        <taxon>Vanessa</taxon>
    </lineage>
</organism>
<dbReference type="GO" id="GO:0005634">
    <property type="term" value="C:nucleus"/>
    <property type="evidence" value="ECO:0007669"/>
    <property type="project" value="UniProtKB-SubCell"/>
</dbReference>
<keyword evidence="2" id="KW-0217">Developmental protein</keyword>
<dbReference type="PANTHER" id="PTHR23110">
    <property type="entry name" value="BTB DOMAIN TRANSCRIPTION FACTOR"/>
    <property type="match status" value="1"/>
</dbReference>
<dbReference type="Pfam" id="PF00651">
    <property type="entry name" value="BTB"/>
    <property type="match status" value="1"/>
</dbReference>
<accession>A0A8B8I9E9</accession>
<evidence type="ECO:0000256" key="5">
    <source>
        <dbReference type="ARBA" id="ARBA00023015"/>
    </source>
</evidence>
<comment type="function">
    <text evidence="8">Putative transcription factor required for axon growth and guidance in the central and peripheral nervous systems. Repels CNS axons away from the midline by promoting the expression of the midline repellent sli and its receptor robo.</text>
</comment>
<dbReference type="GO" id="GO:0007464">
    <property type="term" value="P:R3/R4 cell fate commitment"/>
    <property type="evidence" value="ECO:0007669"/>
    <property type="project" value="UniProtKB-ARBA"/>
</dbReference>
<dbReference type="SUPFAM" id="SSF54695">
    <property type="entry name" value="POZ domain"/>
    <property type="match status" value="1"/>
</dbReference>
<dbReference type="AlphaFoldDB" id="A0A8B8I9E9"/>
<feature type="region of interest" description="Disordered" evidence="9">
    <location>
        <begin position="199"/>
        <end position="223"/>
    </location>
</feature>
<proteinExistence type="predicted"/>
<evidence type="ECO:0000256" key="4">
    <source>
        <dbReference type="ARBA" id="ARBA00022902"/>
    </source>
</evidence>
<evidence type="ECO:0000256" key="7">
    <source>
        <dbReference type="ARBA" id="ARBA00023242"/>
    </source>
</evidence>
<evidence type="ECO:0000256" key="3">
    <source>
        <dbReference type="ARBA" id="ARBA00022782"/>
    </source>
</evidence>
<protein>
    <submittedName>
        <fullName evidence="12">Uncharacterized protein PF3D7_1120600-like</fullName>
    </submittedName>
</protein>
<keyword evidence="11" id="KW-1185">Reference proteome</keyword>
<dbReference type="InterPro" id="IPR051095">
    <property type="entry name" value="Dros_DevTransReg"/>
</dbReference>
<sequence>MAPIRYSLHYEDYSEHLMSRFGKLLQMQSLVDMTLMCSSHTLRVHKAVLAASSAYFQEVLQKQTGEPLIILKMRFSVLKCLVEFMYCGKTQCLEENLDELVSAAQFLKIKGLSKVTKEGLGINNHSELPVFTPPVVINRPPQSLIDMHSQDNTENKTPLSQLASLNNNQTGESLNRTNKDMVMRIPFDIDGSANSNVDYSDPSRAIRPRRGRPSFKRPSGWEGGGVLGRAAERALMRREQDSRKAIHHLKSLQTKHMQDYMDRVSLSQAVNSICNNDTASPSYLNMDNDIIYMDQTVSSNSLDPADPFSKDSLGHETITSNYSAAATSSANETSNIGINTAMSQYVNALKSAGLPTDLPILFESGDGSYINVNEQVLLDMVQSSEIQYEVIEQPNIIEKVADPSEIKSIDELSKSIERGEMLIGSKNFPSNNVFNKNSNIHEDTINSLNEILPDNLESFEGQQNFIELDHSLRGEHTSMDRDNNNDFSCIDSDMQFFTKSMSEDVKKYYDDQPLNDPRVLDQYCPASTSFDTSFNMSLLDTKTHLGDNTNQQYSSLNTDDLKRNDPCYDFSLQLPHTSDFKEDALDCLLSTPKHNENQDSYISHDTDDRVQEQDEIMKDLMNIENRINMGNCDSNSTHRESDVADNINNGTLDSELPDLSKDINSVKDDVASSDNTLQWDFIKMNDIVEKNDHNKSTDVIPPESNISKSVVDLTDSVNLDAEKWDSINEDHLTDKENKSYDYQNTNTSTLDENIPFAVGLLPLKQVQTSEEEILLKRKNVNDIDMLDNVDAKCLKRKIKCKKI</sequence>
<dbReference type="GO" id="GO:0045467">
    <property type="term" value="P:R7 cell development"/>
    <property type="evidence" value="ECO:0007669"/>
    <property type="project" value="UniProtKB-ARBA"/>
</dbReference>
<keyword evidence="5" id="KW-0805">Transcription regulation</keyword>
<dbReference type="Gene3D" id="3.30.710.10">
    <property type="entry name" value="Potassium Channel Kv1.1, Chain A"/>
    <property type="match status" value="1"/>
</dbReference>
<dbReference type="GO" id="GO:0048813">
    <property type="term" value="P:dendrite morphogenesis"/>
    <property type="evidence" value="ECO:0007669"/>
    <property type="project" value="UniProtKB-ARBA"/>
</dbReference>
<dbReference type="GO" id="GO:0045476">
    <property type="term" value="P:nurse cell apoptotic process"/>
    <property type="evidence" value="ECO:0007669"/>
    <property type="project" value="UniProtKB-ARBA"/>
</dbReference>
<dbReference type="GeneID" id="113398333"/>
<evidence type="ECO:0000256" key="6">
    <source>
        <dbReference type="ARBA" id="ARBA00023163"/>
    </source>
</evidence>
<feature type="compositionally biased region" description="Basic residues" evidence="9">
    <location>
        <begin position="206"/>
        <end position="215"/>
    </location>
</feature>
<reference evidence="12" key="1">
    <citation type="submission" date="2025-08" db="UniProtKB">
        <authorList>
            <consortium name="RefSeq"/>
        </authorList>
    </citation>
    <scope>IDENTIFICATION</scope>
    <source>
        <tissue evidence="12">Whole body</tissue>
    </source>
</reference>
<dbReference type="SMART" id="SM00225">
    <property type="entry name" value="BTB"/>
    <property type="match status" value="1"/>
</dbReference>
<dbReference type="RefSeq" id="XP_026492821.2">
    <property type="nucleotide sequence ID" value="XM_026637036.2"/>
</dbReference>
<evidence type="ECO:0000259" key="10">
    <source>
        <dbReference type="PROSITE" id="PS50097"/>
    </source>
</evidence>
<feature type="domain" description="BTB" evidence="10">
    <location>
        <begin position="31"/>
        <end position="94"/>
    </location>
</feature>
<dbReference type="OMA" id="HYEDYSE"/>
<dbReference type="OrthoDB" id="6678352at2759"/>
<name>A0A8B8I9E9_VANTA</name>
<dbReference type="GO" id="GO:0008406">
    <property type="term" value="P:gonad development"/>
    <property type="evidence" value="ECO:0007669"/>
    <property type="project" value="UniProtKB-ARBA"/>
</dbReference>
<keyword evidence="4" id="KW-0524">Neurogenesis</keyword>